<evidence type="ECO:0000259" key="2">
    <source>
        <dbReference type="PROSITE" id="PS50174"/>
    </source>
</evidence>
<evidence type="ECO:0000313" key="4">
    <source>
        <dbReference type="Proteomes" id="UP001320420"/>
    </source>
</evidence>
<protein>
    <recommendedName>
        <fullName evidence="2">G-patch domain-containing protein</fullName>
    </recommendedName>
</protein>
<dbReference type="PANTHER" id="PTHR20923:SF1">
    <property type="entry name" value="G PATCH DOMAIN AND ANKYRIN REPEAT-CONTAINING PROTEIN 1"/>
    <property type="match status" value="1"/>
</dbReference>
<keyword evidence="4" id="KW-1185">Reference proteome</keyword>
<reference evidence="3 4" key="1">
    <citation type="submission" date="2024-02" db="EMBL/GenBank/DDBJ databases">
        <title>De novo assembly and annotation of 12 fungi associated with fruit tree decline syndrome in Ontario, Canada.</title>
        <authorList>
            <person name="Sulman M."/>
            <person name="Ellouze W."/>
            <person name="Ilyukhin E."/>
        </authorList>
    </citation>
    <scope>NUCLEOTIDE SEQUENCE [LARGE SCALE GENOMIC DNA]</scope>
    <source>
        <strain evidence="3 4">M11/M66-122</strain>
    </source>
</reference>
<dbReference type="SMART" id="SM00443">
    <property type="entry name" value="G_patch"/>
    <property type="match status" value="1"/>
</dbReference>
<dbReference type="Pfam" id="PF01585">
    <property type="entry name" value="G-patch"/>
    <property type="match status" value="1"/>
</dbReference>
<dbReference type="GO" id="GO:0003676">
    <property type="term" value="F:nucleic acid binding"/>
    <property type="evidence" value="ECO:0007669"/>
    <property type="project" value="InterPro"/>
</dbReference>
<comment type="caution">
    <text evidence="3">The sequence shown here is derived from an EMBL/GenBank/DDBJ whole genome shotgun (WGS) entry which is preliminary data.</text>
</comment>
<organism evidence="3 4">
    <name type="scientific">Diatrype stigma</name>
    <dbReference type="NCBI Taxonomy" id="117547"/>
    <lineage>
        <taxon>Eukaryota</taxon>
        <taxon>Fungi</taxon>
        <taxon>Dikarya</taxon>
        <taxon>Ascomycota</taxon>
        <taxon>Pezizomycotina</taxon>
        <taxon>Sordariomycetes</taxon>
        <taxon>Xylariomycetidae</taxon>
        <taxon>Xylariales</taxon>
        <taxon>Diatrypaceae</taxon>
        <taxon>Diatrype</taxon>
    </lineage>
</organism>
<dbReference type="PANTHER" id="PTHR20923">
    <property type="entry name" value="BAT4 PROTEIN-RELATED"/>
    <property type="match status" value="1"/>
</dbReference>
<dbReference type="Proteomes" id="UP001320420">
    <property type="component" value="Unassembled WGS sequence"/>
</dbReference>
<sequence length="277" mass="30365">MGAIPSVCEICKLPLDEDQAVPGGTSTLRPHEASLAHQVCLEHSHPPSALDRSRMGMGVLQSQGWDPDSRQGLGAAHQGIQFPLKAKPKRDTMGIGVEVPKDFVPKKKEKTQTYDAKKVRKMVAEDRKRQEKLREQIFAHFGTLQPSPSRSASAGGNSTRTPGIGKPTGCRFRRISAAPRLTAMWYREMLVDNVRAAAGGSGDGILKTFWWLAGDMIINRAVTEAINRVFQRVCGSAGIRIPGVLEVTDSKYAPSFDALLQGQPLRARYLRVSRAPR</sequence>
<dbReference type="PROSITE" id="PS50174">
    <property type="entry name" value="G_PATCH"/>
    <property type="match status" value="1"/>
</dbReference>
<name>A0AAN9UL57_9PEZI</name>
<dbReference type="InterPro" id="IPR039146">
    <property type="entry name" value="GPANK1"/>
</dbReference>
<proteinExistence type="predicted"/>
<dbReference type="EMBL" id="JAKJXP020000063">
    <property type="protein sequence ID" value="KAK7750489.1"/>
    <property type="molecule type" value="Genomic_DNA"/>
</dbReference>
<feature type="domain" description="G-patch" evidence="2">
    <location>
        <begin position="52"/>
        <end position="100"/>
    </location>
</feature>
<dbReference type="AlphaFoldDB" id="A0AAN9UL57"/>
<accession>A0AAN9UL57</accession>
<evidence type="ECO:0000313" key="3">
    <source>
        <dbReference type="EMBL" id="KAK7750489.1"/>
    </source>
</evidence>
<gene>
    <name evidence="3" type="ORF">SLS62_007568</name>
</gene>
<feature type="region of interest" description="Disordered" evidence="1">
    <location>
        <begin position="144"/>
        <end position="169"/>
    </location>
</feature>
<evidence type="ECO:0000256" key="1">
    <source>
        <dbReference type="SAM" id="MobiDB-lite"/>
    </source>
</evidence>
<feature type="compositionally biased region" description="Polar residues" evidence="1">
    <location>
        <begin position="144"/>
        <end position="161"/>
    </location>
</feature>
<dbReference type="InterPro" id="IPR000467">
    <property type="entry name" value="G_patch_dom"/>
</dbReference>